<dbReference type="STRING" id="474960.SAMN05216180_0591"/>
<dbReference type="RefSeq" id="WP_162840774.1">
    <property type="nucleotide sequence ID" value="NZ_FOCG01000001.1"/>
</dbReference>
<evidence type="ECO:0008006" key="4">
    <source>
        <dbReference type="Google" id="ProtNLM"/>
    </source>
</evidence>
<feature type="signal peptide" evidence="1">
    <location>
        <begin position="1"/>
        <end position="23"/>
    </location>
</feature>
<accession>A0A1H7ZCY3</accession>
<protein>
    <recommendedName>
        <fullName evidence="4">DUF4358 domain-containing protein</fullName>
    </recommendedName>
</protein>
<dbReference type="Pfam" id="PF14270">
    <property type="entry name" value="DUF4358"/>
    <property type="match status" value="1"/>
</dbReference>
<dbReference type="AlphaFoldDB" id="A0A1H7ZCY3"/>
<dbReference type="PROSITE" id="PS51257">
    <property type="entry name" value="PROKAR_LIPOPROTEIN"/>
    <property type="match status" value="1"/>
</dbReference>
<sequence>MKRILALFTALAMLLVVSSGCSKKNENVIKKDTTLQNIVDKVAEEFGDFYVQMPSKLDANTLKDLLNIDPSIVEEYAGDFAMSMTSADNFIAIKAKEGKAEEVKQALENRRAQVQKTFEQYLPGPLQVAKAGKVIVKGDYVFLIMLGNPEKGPEKDVARTEEIINSFFNE</sequence>
<reference evidence="2 3" key="1">
    <citation type="submission" date="2016-10" db="EMBL/GenBank/DDBJ databases">
        <authorList>
            <person name="de Groot N.N."/>
        </authorList>
    </citation>
    <scope>NUCLEOTIDE SEQUENCE [LARGE SCALE GENOMIC DNA]</scope>
    <source>
        <strain evidence="2 3">CGMCC 1.5070</strain>
    </source>
</reference>
<keyword evidence="1" id="KW-0732">Signal</keyword>
<evidence type="ECO:0000256" key="1">
    <source>
        <dbReference type="SAM" id="SignalP"/>
    </source>
</evidence>
<dbReference type="EMBL" id="FOCG01000001">
    <property type="protein sequence ID" value="SEM56270.1"/>
    <property type="molecule type" value="Genomic_DNA"/>
</dbReference>
<feature type="chain" id="PRO_5039343968" description="DUF4358 domain-containing protein" evidence="1">
    <location>
        <begin position="24"/>
        <end position="170"/>
    </location>
</feature>
<evidence type="ECO:0000313" key="3">
    <source>
        <dbReference type="Proteomes" id="UP000199158"/>
    </source>
</evidence>
<dbReference type="Proteomes" id="UP000199158">
    <property type="component" value="Unassembled WGS sequence"/>
</dbReference>
<evidence type="ECO:0000313" key="2">
    <source>
        <dbReference type="EMBL" id="SEM56270.1"/>
    </source>
</evidence>
<keyword evidence="3" id="KW-1185">Reference proteome</keyword>
<dbReference type="InterPro" id="IPR025648">
    <property type="entry name" value="DUF4358"/>
</dbReference>
<name>A0A1H7ZCY3_9FIRM</name>
<gene>
    <name evidence="2" type="ORF">SAMN05216180_0591</name>
</gene>
<proteinExistence type="predicted"/>
<organism evidence="2 3">
    <name type="scientific">Hydrogenoanaerobacterium saccharovorans</name>
    <dbReference type="NCBI Taxonomy" id="474960"/>
    <lineage>
        <taxon>Bacteria</taxon>
        <taxon>Bacillati</taxon>
        <taxon>Bacillota</taxon>
        <taxon>Clostridia</taxon>
        <taxon>Eubacteriales</taxon>
        <taxon>Oscillospiraceae</taxon>
        <taxon>Hydrogenoanaerobacterium</taxon>
    </lineage>
</organism>